<feature type="domain" description="Phosphatidic acid phosphatase type 2/haloperoxidase" evidence="8">
    <location>
        <begin position="135"/>
        <end position="250"/>
    </location>
</feature>
<protein>
    <submittedName>
        <fullName evidence="9">Phosphatase PAP2 family protein</fullName>
    </submittedName>
</protein>
<evidence type="ECO:0000313" key="10">
    <source>
        <dbReference type="Proteomes" id="UP000320948"/>
    </source>
</evidence>
<gene>
    <name evidence="9" type="ORF">DI628_07820</name>
</gene>
<evidence type="ECO:0000313" key="9">
    <source>
        <dbReference type="EMBL" id="TKW60788.1"/>
    </source>
</evidence>
<proteinExistence type="predicted"/>
<dbReference type="EMBL" id="VAFM01000002">
    <property type="protein sequence ID" value="TKW60788.1"/>
    <property type="molecule type" value="Genomic_DNA"/>
</dbReference>
<dbReference type="SUPFAM" id="SSF48317">
    <property type="entry name" value="Acid phosphatase/Vanadium-dependent haloperoxidase"/>
    <property type="match status" value="1"/>
</dbReference>
<dbReference type="AlphaFoldDB" id="A0A6N4R007"/>
<feature type="transmembrane region" description="Helical" evidence="7">
    <location>
        <begin position="50"/>
        <end position="71"/>
    </location>
</feature>
<dbReference type="Gene3D" id="1.20.144.10">
    <property type="entry name" value="Phosphatidic acid phosphatase type 2/haloperoxidase"/>
    <property type="match status" value="1"/>
</dbReference>
<dbReference type="PANTHER" id="PTHR14969">
    <property type="entry name" value="SPHINGOSINE-1-PHOSPHATE PHOSPHOHYDROLASE"/>
    <property type="match status" value="1"/>
</dbReference>
<keyword evidence="5 7" id="KW-1133">Transmembrane helix</keyword>
<feature type="transmembrane region" description="Helical" evidence="7">
    <location>
        <begin position="132"/>
        <end position="152"/>
    </location>
</feature>
<dbReference type="PANTHER" id="PTHR14969:SF62">
    <property type="entry name" value="DECAPRENYLPHOSPHORYL-5-PHOSPHORIBOSE PHOSPHATASE RV3807C-RELATED"/>
    <property type="match status" value="1"/>
</dbReference>
<keyword evidence="2" id="KW-1003">Cell membrane</keyword>
<keyword evidence="3 7" id="KW-0812">Transmembrane</keyword>
<comment type="caution">
    <text evidence="9">The sequence shown here is derived from an EMBL/GenBank/DDBJ whole genome shotgun (WGS) entry which is preliminary data.</text>
</comment>
<keyword evidence="4" id="KW-0378">Hydrolase</keyword>
<evidence type="ECO:0000259" key="8">
    <source>
        <dbReference type="SMART" id="SM00014"/>
    </source>
</evidence>
<evidence type="ECO:0000256" key="4">
    <source>
        <dbReference type="ARBA" id="ARBA00022801"/>
    </source>
</evidence>
<evidence type="ECO:0000256" key="2">
    <source>
        <dbReference type="ARBA" id="ARBA00022475"/>
    </source>
</evidence>
<evidence type="ECO:0000256" key="1">
    <source>
        <dbReference type="ARBA" id="ARBA00004651"/>
    </source>
</evidence>
<accession>A0A6N4R007</accession>
<evidence type="ECO:0000256" key="3">
    <source>
        <dbReference type="ARBA" id="ARBA00022692"/>
    </source>
</evidence>
<evidence type="ECO:0000256" key="6">
    <source>
        <dbReference type="ARBA" id="ARBA00023136"/>
    </source>
</evidence>
<organism evidence="9 10">
    <name type="scientific">Blastochloris viridis</name>
    <name type="common">Rhodopseudomonas viridis</name>
    <dbReference type="NCBI Taxonomy" id="1079"/>
    <lineage>
        <taxon>Bacteria</taxon>
        <taxon>Pseudomonadati</taxon>
        <taxon>Pseudomonadota</taxon>
        <taxon>Alphaproteobacteria</taxon>
        <taxon>Hyphomicrobiales</taxon>
        <taxon>Blastochloridaceae</taxon>
        <taxon>Blastochloris</taxon>
    </lineage>
</organism>
<reference evidence="9 10" key="1">
    <citation type="journal article" date="2017" name="Nat. Commun.">
        <title>In situ click chemistry generation of cyclooxygenase-2 inhibitors.</title>
        <authorList>
            <person name="Bhardwaj A."/>
            <person name="Kaur J."/>
            <person name="Wuest M."/>
            <person name="Wuest F."/>
        </authorList>
    </citation>
    <scope>NUCLEOTIDE SEQUENCE [LARGE SCALE GENOMIC DNA]</scope>
    <source>
        <strain evidence="9">S2_018_000_R2_106</strain>
    </source>
</reference>
<dbReference type="GO" id="GO:0016787">
    <property type="term" value="F:hydrolase activity"/>
    <property type="evidence" value="ECO:0007669"/>
    <property type="project" value="UniProtKB-KW"/>
</dbReference>
<feature type="transmembrane region" description="Helical" evidence="7">
    <location>
        <begin position="181"/>
        <end position="203"/>
    </location>
</feature>
<feature type="transmembrane region" description="Helical" evidence="7">
    <location>
        <begin position="235"/>
        <end position="253"/>
    </location>
</feature>
<evidence type="ECO:0000256" key="5">
    <source>
        <dbReference type="ARBA" id="ARBA00022989"/>
    </source>
</evidence>
<feature type="transmembrane region" description="Helical" evidence="7">
    <location>
        <begin position="103"/>
        <end position="120"/>
    </location>
</feature>
<name>A0A6N4R007_BLAVI</name>
<dbReference type="GO" id="GO:0005886">
    <property type="term" value="C:plasma membrane"/>
    <property type="evidence" value="ECO:0007669"/>
    <property type="project" value="UniProtKB-SubCell"/>
</dbReference>
<dbReference type="Proteomes" id="UP000320948">
    <property type="component" value="Unassembled WGS sequence"/>
</dbReference>
<dbReference type="Pfam" id="PF01569">
    <property type="entry name" value="PAP2"/>
    <property type="match status" value="1"/>
</dbReference>
<dbReference type="InterPro" id="IPR036938">
    <property type="entry name" value="PAP2/HPO_sf"/>
</dbReference>
<dbReference type="SMART" id="SM00014">
    <property type="entry name" value="acidPPc"/>
    <property type="match status" value="1"/>
</dbReference>
<comment type="subcellular location">
    <subcellularLocation>
        <location evidence="1">Cell membrane</location>
        <topology evidence="1">Multi-pass membrane protein</topology>
    </subcellularLocation>
</comment>
<keyword evidence="6 7" id="KW-0472">Membrane</keyword>
<feature type="transmembrane region" description="Helical" evidence="7">
    <location>
        <begin position="6"/>
        <end position="29"/>
    </location>
</feature>
<dbReference type="InterPro" id="IPR000326">
    <property type="entry name" value="PAP2/HPO"/>
</dbReference>
<feature type="transmembrane region" description="Helical" evidence="7">
    <location>
        <begin position="210"/>
        <end position="229"/>
    </location>
</feature>
<sequence>MPMPFVPVGVTACGMGVYTGITQGVGWLSEWLSGIKPAMNLSAHLRPLRYALMGPLTLVVWGMALGVLLWGTGIDVAIQVWLNENYTQNFNFVMRLIGELGKGSLQAGVCLLAGFAWWLYNWLYGKVDCRRFMDILGAVPVFAVAGLFNWLLKLSVGRARPKEFLWEGASPYVVNPFEMNATWWSFPSGHSCSAFAIGVWLGFAFPRLRYVFWGLAALVSFSRFLALTPHYFGDVVAGGSLGAGVAWAAWILWQHYKQQKLANV</sequence>
<evidence type="ECO:0000256" key="7">
    <source>
        <dbReference type="SAM" id="Phobius"/>
    </source>
</evidence>